<organism evidence="1">
    <name type="scientific">marine sediment metagenome</name>
    <dbReference type="NCBI Taxonomy" id="412755"/>
    <lineage>
        <taxon>unclassified sequences</taxon>
        <taxon>metagenomes</taxon>
        <taxon>ecological metagenomes</taxon>
    </lineage>
</organism>
<comment type="caution">
    <text evidence="1">The sequence shown here is derived from an EMBL/GenBank/DDBJ whole genome shotgun (WGS) entry which is preliminary data.</text>
</comment>
<dbReference type="InterPro" id="IPR043129">
    <property type="entry name" value="ATPase_NBD"/>
</dbReference>
<evidence type="ECO:0008006" key="2">
    <source>
        <dbReference type="Google" id="ProtNLM"/>
    </source>
</evidence>
<dbReference type="GO" id="GO:0032153">
    <property type="term" value="C:cell division site"/>
    <property type="evidence" value="ECO:0007669"/>
    <property type="project" value="TreeGrafter"/>
</dbReference>
<dbReference type="PANTHER" id="PTHR32432:SF4">
    <property type="entry name" value="CELL DIVISION PROTEIN FTSA"/>
    <property type="match status" value="1"/>
</dbReference>
<evidence type="ECO:0000313" key="1">
    <source>
        <dbReference type="EMBL" id="GAI27533.1"/>
    </source>
</evidence>
<dbReference type="SUPFAM" id="SSF53067">
    <property type="entry name" value="Actin-like ATPase domain"/>
    <property type="match status" value="1"/>
</dbReference>
<dbReference type="GO" id="GO:0051301">
    <property type="term" value="P:cell division"/>
    <property type="evidence" value="ECO:0007669"/>
    <property type="project" value="TreeGrafter"/>
</dbReference>
<dbReference type="AlphaFoldDB" id="X1M8C8"/>
<dbReference type="GO" id="GO:0009898">
    <property type="term" value="C:cytoplasmic side of plasma membrane"/>
    <property type="evidence" value="ECO:0007669"/>
    <property type="project" value="TreeGrafter"/>
</dbReference>
<dbReference type="EMBL" id="BARV01019132">
    <property type="protein sequence ID" value="GAI27533.1"/>
    <property type="molecule type" value="Genomic_DNA"/>
</dbReference>
<name>X1M8C8_9ZZZZ</name>
<protein>
    <recommendedName>
        <fullName evidence="2">Cell division protein FtsA</fullName>
    </recommendedName>
</protein>
<proteinExistence type="predicted"/>
<dbReference type="PANTHER" id="PTHR32432">
    <property type="entry name" value="CELL DIVISION PROTEIN FTSA-RELATED"/>
    <property type="match status" value="1"/>
</dbReference>
<accession>X1M8C8</accession>
<dbReference type="Gene3D" id="3.30.420.40">
    <property type="match status" value="1"/>
</dbReference>
<dbReference type="InterPro" id="IPR050696">
    <property type="entry name" value="FtsA/MreB"/>
</dbReference>
<gene>
    <name evidence="1" type="ORF">S06H3_32212</name>
</gene>
<reference evidence="1" key="1">
    <citation type="journal article" date="2014" name="Front. Microbiol.">
        <title>High frequency of phylogenetically diverse reductive dehalogenase-homologous genes in deep subseafloor sedimentary metagenomes.</title>
        <authorList>
            <person name="Kawai M."/>
            <person name="Futagami T."/>
            <person name="Toyoda A."/>
            <person name="Takaki Y."/>
            <person name="Nishi S."/>
            <person name="Hori S."/>
            <person name="Arai W."/>
            <person name="Tsubouchi T."/>
            <person name="Morono Y."/>
            <person name="Uchiyama I."/>
            <person name="Ito T."/>
            <person name="Fujiyama A."/>
            <person name="Inagaki F."/>
            <person name="Takami H."/>
        </authorList>
    </citation>
    <scope>NUCLEOTIDE SEQUENCE</scope>
    <source>
        <strain evidence="1">Expedition CK06-06</strain>
    </source>
</reference>
<sequence length="113" mass="12471">MNIIEARVSEIFDQANKELKKISREKLLPAGVILTGGGSKLPKIVELAKKELKLPCRLGKPQGFLDFEKDPSLATVCGLVLEGADLETERSPSILGRTNLLSKLKRIFKIFIP</sequence>